<comment type="catalytic activity">
    <reaction evidence="1">
        <text>[protein]-peptidylproline (omega=180) = [protein]-peptidylproline (omega=0)</text>
        <dbReference type="Rhea" id="RHEA:16237"/>
        <dbReference type="Rhea" id="RHEA-COMP:10747"/>
        <dbReference type="Rhea" id="RHEA-COMP:10748"/>
        <dbReference type="ChEBI" id="CHEBI:83833"/>
        <dbReference type="ChEBI" id="CHEBI:83834"/>
        <dbReference type="EC" id="5.2.1.8"/>
    </reaction>
</comment>
<evidence type="ECO:0000256" key="1">
    <source>
        <dbReference type="ARBA" id="ARBA00000971"/>
    </source>
</evidence>
<dbReference type="STRING" id="76857.RO02_07170"/>
<reference evidence="7 8" key="1">
    <citation type="submission" date="2017-06" db="EMBL/GenBank/DDBJ databases">
        <title>Genome sequencing of Fusobacterium nucleatum subsp. polymorphum KCOM 1232 (=ChDC F37).</title>
        <authorList>
            <person name="Kook J.-K."/>
            <person name="Park S.-N."/>
            <person name="Lim Y.K."/>
            <person name="Roh H."/>
        </authorList>
    </citation>
    <scope>NUCLEOTIDE SEQUENCE [LARGE SCALE GENOMIC DNA]</scope>
    <source>
        <strain evidence="8">KCOM 1232 ( ChDC F37)</strain>
    </source>
</reference>
<dbReference type="Gene3D" id="3.10.50.40">
    <property type="match status" value="1"/>
</dbReference>
<accession>A0A2B7YJX8</accession>
<keyword evidence="4" id="KW-0697">Rotamase</keyword>
<evidence type="ECO:0000313" key="8">
    <source>
        <dbReference type="Proteomes" id="UP000222862"/>
    </source>
</evidence>
<proteinExistence type="predicted"/>
<evidence type="ECO:0000313" key="7">
    <source>
        <dbReference type="EMBL" id="PGH21148.1"/>
    </source>
</evidence>
<feature type="domain" description="PpiC" evidence="6">
    <location>
        <begin position="59"/>
        <end position="181"/>
    </location>
</feature>
<dbReference type="InterPro" id="IPR046357">
    <property type="entry name" value="PPIase_dom_sf"/>
</dbReference>
<dbReference type="AlphaFoldDB" id="A0A2B7YJX8"/>
<comment type="caution">
    <text evidence="7">The sequence shown here is derived from an EMBL/GenBank/DDBJ whole genome shotgun (WGS) entry which is preliminary data.</text>
</comment>
<evidence type="ECO:0000256" key="2">
    <source>
        <dbReference type="ARBA" id="ARBA00013194"/>
    </source>
</evidence>
<name>A0A2B7YJX8_FUSNP</name>
<dbReference type="InterPro" id="IPR000297">
    <property type="entry name" value="PPIase_PpiC"/>
</dbReference>
<evidence type="ECO:0000259" key="6">
    <source>
        <dbReference type="Pfam" id="PF13145"/>
    </source>
</evidence>
<dbReference type="EMBL" id="NJGI01000004">
    <property type="protein sequence ID" value="PGH21148.1"/>
    <property type="molecule type" value="Genomic_DNA"/>
</dbReference>
<protein>
    <recommendedName>
        <fullName evidence="2">peptidylprolyl isomerase</fullName>
        <ecNumber evidence="2">5.2.1.8</ecNumber>
    </recommendedName>
</protein>
<gene>
    <name evidence="7" type="ORF">RN96_08985</name>
</gene>
<dbReference type="InterPro" id="IPR050245">
    <property type="entry name" value="PrsA_foldase"/>
</dbReference>
<organism evidence="7 8">
    <name type="scientific">Fusobacterium nucleatum subsp. polymorphum</name>
    <name type="common">Fusobacterium polymorphum</name>
    <dbReference type="NCBI Taxonomy" id="76857"/>
    <lineage>
        <taxon>Bacteria</taxon>
        <taxon>Fusobacteriati</taxon>
        <taxon>Fusobacteriota</taxon>
        <taxon>Fusobacteriia</taxon>
        <taxon>Fusobacteriales</taxon>
        <taxon>Fusobacteriaceae</taxon>
        <taxon>Fusobacterium</taxon>
    </lineage>
</organism>
<evidence type="ECO:0000256" key="5">
    <source>
        <dbReference type="ARBA" id="ARBA00023235"/>
    </source>
</evidence>
<dbReference type="GO" id="GO:0003755">
    <property type="term" value="F:peptidyl-prolyl cis-trans isomerase activity"/>
    <property type="evidence" value="ECO:0007669"/>
    <property type="project" value="UniProtKB-KW"/>
</dbReference>
<dbReference type="PANTHER" id="PTHR47245:SF1">
    <property type="entry name" value="FOLDASE PROTEIN PRSA"/>
    <property type="match status" value="1"/>
</dbReference>
<dbReference type="Pfam" id="PF13145">
    <property type="entry name" value="Rotamase_2"/>
    <property type="match status" value="1"/>
</dbReference>
<keyword evidence="3" id="KW-0732">Signal</keyword>
<sequence length="228" mass="26801">MEGKMEEDKILHGILLKKAKEAQYTNFEIEQINLQSESLFIRYYLEREAAKIVENTNIEEDVLKKIYEENQSLYKFPKKVKIDTIFVRDLEKAEEILKDINTENFNKFKEKNDEKAEEAKDVSDEFLFITEIHPAIAEEILNENKKNVIIKKAIPVQEGFHIIYLKDIEDERQAIFDEVRENILVGVKRNIFGQVYNQLIEDIANERVTLQEEVKAGKSSNEDNKKSE</sequence>
<evidence type="ECO:0000256" key="3">
    <source>
        <dbReference type="ARBA" id="ARBA00022729"/>
    </source>
</evidence>
<dbReference type="PANTHER" id="PTHR47245">
    <property type="entry name" value="PEPTIDYLPROLYL ISOMERASE"/>
    <property type="match status" value="1"/>
</dbReference>
<dbReference type="Proteomes" id="UP000222862">
    <property type="component" value="Unassembled WGS sequence"/>
</dbReference>
<dbReference type="EC" id="5.2.1.8" evidence="2"/>
<keyword evidence="5 7" id="KW-0413">Isomerase</keyword>
<evidence type="ECO:0000256" key="4">
    <source>
        <dbReference type="ARBA" id="ARBA00023110"/>
    </source>
</evidence>